<evidence type="ECO:0000256" key="1">
    <source>
        <dbReference type="ARBA" id="ARBA00023030"/>
    </source>
</evidence>
<keyword evidence="6" id="KW-1185">Reference proteome</keyword>
<dbReference type="AlphaFoldDB" id="A0A8J7T9C8"/>
<evidence type="ECO:0000259" key="4">
    <source>
        <dbReference type="PROSITE" id="PS50278"/>
    </source>
</evidence>
<feature type="compositionally biased region" description="Low complexity" evidence="3">
    <location>
        <begin position="469"/>
        <end position="486"/>
    </location>
</feature>
<feature type="domain" description="Platelet-derived growth factor (PDGF) family profile" evidence="4">
    <location>
        <begin position="141"/>
        <end position="207"/>
    </location>
</feature>
<dbReference type="Pfam" id="PF15800">
    <property type="entry name" value="CiPC"/>
    <property type="match status" value="1"/>
</dbReference>
<dbReference type="InterPro" id="IPR000072">
    <property type="entry name" value="PDGF/VEGF_dom"/>
</dbReference>
<feature type="region of interest" description="Disordered" evidence="3">
    <location>
        <begin position="418"/>
        <end position="558"/>
    </location>
</feature>
<proteinExistence type="inferred from homology"/>
<feature type="compositionally biased region" description="Pro residues" evidence="3">
    <location>
        <begin position="522"/>
        <end position="538"/>
    </location>
</feature>
<reference evidence="5" key="1">
    <citation type="journal article" date="2021" name="Cell">
        <title>Tracing the genetic footprints of vertebrate landing in non-teleost ray-finned fishes.</title>
        <authorList>
            <person name="Bi X."/>
            <person name="Wang K."/>
            <person name="Yang L."/>
            <person name="Pan H."/>
            <person name="Jiang H."/>
            <person name="Wei Q."/>
            <person name="Fang M."/>
            <person name="Yu H."/>
            <person name="Zhu C."/>
            <person name="Cai Y."/>
            <person name="He Y."/>
            <person name="Gan X."/>
            <person name="Zeng H."/>
            <person name="Yu D."/>
            <person name="Zhu Y."/>
            <person name="Jiang H."/>
            <person name="Qiu Q."/>
            <person name="Yang H."/>
            <person name="Zhang Y.E."/>
            <person name="Wang W."/>
            <person name="Zhu M."/>
            <person name="He S."/>
            <person name="Zhang G."/>
        </authorList>
    </citation>
    <scope>NUCLEOTIDE SEQUENCE</scope>
    <source>
        <strain evidence="5">Allg_001</strain>
    </source>
</reference>
<dbReference type="PANTHER" id="PTHR34648:SF6">
    <property type="entry name" value="CLOCK-INTERACTING PACEMAKER-RELATED"/>
    <property type="match status" value="1"/>
</dbReference>
<feature type="compositionally biased region" description="Basic and acidic residues" evidence="3">
    <location>
        <begin position="287"/>
        <end position="300"/>
    </location>
</feature>
<name>A0A8J7T9C8_ATRSP</name>
<dbReference type="PROSITE" id="PS50278">
    <property type="entry name" value="PDGF_2"/>
    <property type="match status" value="1"/>
</dbReference>
<keyword evidence="1 2" id="KW-0339">Growth factor</keyword>
<dbReference type="InterPro" id="IPR031602">
    <property type="entry name" value="CIPC"/>
</dbReference>
<dbReference type="GO" id="GO:0008083">
    <property type="term" value="F:growth factor activity"/>
    <property type="evidence" value="ECO:0007669"/>
    <property type="project" value="UniProtKB-KW"/>
</dbReference>
<feature type="non-terminal residue" evidence="5">
    <location>
        <position position="646"/>
    </location>
</feature>
<dbReference type="GO" id="GO:0045892">
    <property type="term" value="P:negative regulation of DNA-templated transcription"/>
    <property type="evidence" value="ECO:0007669"/>
    <property type="project" value="InterPro"/>
</dbReference>
<dbReference type="Gene3D" id="2.10.90.10">
    <property type="entry name" value="Cystine-knot cytokines"/>
    <property type="match status" value="1"/>
</dbReference>
<feature type="non-terminal residue" evidence="5">
    <location>
        <position position="1"/>
    </location>
</feature>
<feature type="compositionally biased region" description="Polar residues" evidence="3">
    <location>
        <begin position="322"/>
        <end position="332"/>
    </location>
</feature>
<dbReference type="InterPro" id="IPR029034">
    <property type="entry name" value="Cystine-knot_cytokine"/>
</dbReference>
<evidence type="ECO:0000256" key="2">
    <source>
        <dbReference type="RuleBase" id="RU003818"/>
    </source>
</evidence>
<feature type="region of interest" description="Disordered" evidence="3">
    <location>
        <begin position="227"/>
        <end position="269"/>
    </location>
</feature>
<comment type="similarity">
    <text evidence="2">Belongs to the PDGF/VEGF growth factor family.</text>
</comment>
<evidence type="ECO:0000256" key="3">
    <source>
        <dbReference type="SAM" id="MobiDB-lite"/>
    </source>
</evidence>
<dbReference type="SMART" id="SM00141">
    <property type="entry name" value="PDGF"/>
    <property type="match status" value="1"/>
</dbReference>
<evidence type="ECO:0000313" key="5">
    <source>
        <dbReference type="EMBL" id="MBN3314531.1"/>
    </source>
</evidence>
<dbReference type="Pfam" id="PF00341">
    <property type="entry name" value="PDGF"/>
    <property type="match status" value="1"/>
</dbReference>
<accession>A0A8J7T9C8</accession>
<dbReference type="EMBL" id="JAAWVO010015741">
    <property type="protein sequence ID" value="MBN3314531.1"/>
    <property type="molecule type" value="Genomic_DNA"/>
</dbReference>
<dbReference type="GO" id="GO:0016020">
    <property type="term" value="C:membrane"/>
    <property type="evidence" value="ECO:0007669"/>
    <property type="project" value="InterPro"/>
</dbReference>
<feature type="compositionally biased region" description="Basic and acidic residues" evidence="3">
    <location>
        <begin position="544"/>
        <end position="557"/>
    </location>
</feature>
<sequence>MNGWSSRGCGEGLQESPHMAPLAHRAREPDGGFSLLGRQPECLDNVVDCKLTAVICCALIRAAECPTLGQAASRACHLAPRKALKEDNKPQRYSLKFACQLECLKCDEEAPKVTVCKPQIVSPAEEKREEGTHQHNGLLVTLMLFGEVWGRSFCRTIEKLVEVVQEYPGEVEHIFSPACVPLWRCAGCCGDENLECYPSQTYNVTMQEETEGEGKEKKGKAEIKRLRHEQGLQRVSQASRDLKEKPWHHLAGQGARAAMSNRGKAESHRRLSAGLHADMMDTLKNLQPDKGRNESERDSGFSDASSEYLSAVEQTDAEDGQKTSAQSIKSKSQLPQLAVMGGAYPGLSPMIIMNNVLLKQASNCPPAVKPWGFQPAIEVIPQPQVVFLQPVISNGITNTQKGPQDKRRRSQKYLPILKSYPKIAPHPGESSSERSASGSSERSGSASARVDRARHRRHSREKQLSRLASTASPTPSGLLLPLTPEPSTRKHHSSLLQNGFSSKAESAPSGGQPAPPACSQEAPPPARSPGLAPVPPAAVSPSRTDPDPEEKGSVLEKRNKRKRFCNTYNILHKSGLLGITLRTKELIRQNRKTQSELDRLKAHADLFVEAIRSGDPQIWTKLQLAMLECEPSMAEDGGEKEIQTLP</sequence>
<dbReference type="SUPFAM" id="SSF57501">
    <property type="entry name" value="Cystine-knot cytokines"/>
    <property type="match status" value="1"/>
</dbReference>
<dbReference type="GO" id="GO:0005634">
    <property type="term" value="C:nucleus"/>
    <property type="evidence" value="ECO:0007669"/>
    <property type="project" value="TreeGrafter"/>
</dbReference>
<gene>
    <name evidence="5" type="primary">Pgf</name>
    <name evidence="5" type="ORF">GTO95_0016104</name>
</gene>
<feature type="region of interest" description="Disordered" evidence="3">
    <location>
        <begin position="285"/>
        <end position="332"/>
    </location>
</feature>
<evidence type="ECO:0000313" key="6">
    <source>
        <dbReference type="Proteomes" id="UP000736164"/>
    </source>
</evidence>
<dbReference type="CDD" id="cd00135">
    <property type="entry name" value="PDGF"/>
    <property type="match status" value="1"/>
</dbReference>
<dbReference type="Proteomes" id="UP000736164">
    <property type="component" value="Unassembled WGS sequence"/>
</dbReference>
<organism evidence="5 6">
    <name type="scientific">Atractosteus spatula</name>
    <name type="common">Alligator gar</name>
    <name type="synonym">Lepisosteus spatula</name>
    <dbReference type="NCBI Taxonomy" id="7917"/>
    <lineage>
        <taxon>Eukaryota</taxon>
        <taxon>Metazoa</taxon>
        <taxon>Chordata</taxon>
        <taxon>Craniata</taxon>
        <taxon>Vertebrata</taxon>
        <taxon>Euteleostomi</taxon>
        <taxon>Actinopterygii</taxon>
        <taxon>Neopterygii</taxon>
        <taxon>Holostei</taxon>
        <taxon>Semionotiformes</taxon>
        <taxon>Lepisosteidae</taxon>
        <taxon>Atractosteus</taxon>
    </lineage>
</organism>
<protein>
    <submittedName>
        <fullName evidence="5">PLGF factor</fullName>
    </submittedName>
</protein>
<comment type="caution">
    <text evidence="5">The sequence shown here is derived from an EMBL/GenBank/DDBJ whole genome shotgun (WGS) entry which is preliminary data.</text>
</comment>
<feature type="compositionally biased region" description="Low complexity" evidence="3">
    <location>
        <begin position="428"/>
        <end position="448"/>
    </location>
</feature>
<dbReference type="GO" id="GO:0042754">
    <property type="term" value="P:negative regulation of circadian rhythm"/>
    <property type="evidence" value="ECO:0007669"/>
    <property type="project" value="InterPro"/>
</dbReference>
<dbReference type="PANTHER" id="PTHR34648">
    <property type="entry name" value="CLOCK-INTERACTING PACEMAKER"/>
    <property type="match status" value="1"/>
</dbReference>
<feature type="compositionally biased region" description="Polar residues" evidence="3">
    <location>
        <begin position="494"/>
        <end position="503"/>
    </location>
</feature>